<feature type="transmembrane region" description="Helical" evidence="1">
    <location>
        <begin position="6"/>
        <end position="27"/>
    </location>
</feature>
<evidence type="ECO:0000313" key="2">
    <source>
        <dbReference type="EMBL" id="MBA4544193.1"/>
    </source>
</evidence>
<comment type="caution">
    <text evidence="2">The sequence shown here is derived from an EMBL/GenBank/DDBJ whole genome shotgun (WGS) entry which is preliminary data.</text>
</comment>
<feature type="transmembrane region" description="Helical" evidence="1">
    <location>
        <begin position="39"/>
        <end position="62"/>
    </location>
</feature>
<keyword evidence="1" id="KW-0812">Transmembrane</keyword>
<reference evidence="2 3" key="1">
    <citation type="submission" date="2020-07" db="EMBL/GenBank/DDBJ databases">
        <authorList>
            <person name="Feng H."/>
        </authorList>
    </citation>
    <scope>NUCLEOTIDE SEQUENCE [LARGE SCALE GENOMIC DNA]</scope>
    <source>
        <strain evidence="3">s-11</strain>
    </source>
</reference>
<feature type="transmembrane region" description="Helical" evidence="1">
    <location>
        <begin position="68"/>
        <end position="93"/>
    </location>
</feature>
<keyword evidence="1" id="KW-1133">Transmembrane helix</keyword>
<protein>
    <recommendedName>
        <fullName evidence="4">DUF2269 family protein</fullName>
    </recommendedName>
</protein>
<dbReference type="OrthoDB" id="2886943at2"/>
<keyword evidence="3" id="KW-1185">Reference proteome</keyword>
<name>A0A7W1XCS2_9BACL</name>
<feature type="transmembrane region" description="Helical" evidence="1">
    <location>
        <begin position="114"/>
        <end position="134"/>
    </location>
</feature>
<evidence type="ECO:0000313" key="3">
    <source>
        <dbReference type="Proteomes" id="UP000530514"/>
    </source>
</evidence>
<sequence length="136" mass="15754">MLKIMLFFHVLGAIGMGFYLVLPFLLQKRFLQSRSVLQVLYRLNFLTQWILVVQLLTGGYLYSQAVYSTLWISLVVAAYFGVGAFGGLFGYYIRHFLKSPDRFEVKSWMQTVRFHALFTTAFIFLVILLMMFPAGI</sequence>
<organism evidence="2 3">
    <name type="scientific">Thermoactinomyces daqus</name>
    <dbReference type="NCBI Taxonomy" id="1329516"/>
    <lineage>
        <taxon>Bacteria</taxon>
        <taxon>Bacillati</taxon>
        <taxon>Bacillota</taxon>
        <taxon>Bacilli</taxon>
        <taxon>Bacillales</taxon>
        <taxon>Thermoactinomycetaceae</taxon>
        <taxon>Thermoactinomyces</taxon>
    </lineage>
</organism>
<keyword evidence="1" id="KW-0472">Membrane</keyword>
<dbReference type="AlphaFoldDB" id="A0A7W1XCS2"/>
<gene>
    <name evidence="2" type="ORF">H1164_15120</name>
</gene>
<evidence type="ECO:0000256" key="1">
    <source>
        <dbReference type="SAM" id="Phobius"/>
    </source>
</evidence>
<dbReference type="EMBL" id="JACEIP010000031">
    <property type="protein sequence ID" value="MBA4544193.1"/>
    <property type="molecule type" value="Genomic_DNA"/>
</dbReference>
<dbReference type="RefSeq" id="WP_152568583.1">
    <property type="nucleotide sequence ID" value="NZ_JACEIP010000031.1"/>
</dbReference>
<evidence type="ECO:0008006" key="4">
    <source>
        <dbReference type="Google" id="ProtNLM"/>
    </source>
</evidence>
<proteinExistence type="predicted"/>
<accession>A0A7W1XCS2</accession>
<dbReference type="Proteomes" id="UP000530514">
    <property type="component" value="Unassembled WGS sequence"/>
</dbReference>